<dbReference type="PANTHER" id="PTHR21666">
    <property type="entry name" value="PEPTIDASE-RELATED"/>
    <property type="match status" value="1"/>
</dbReference>
<dbReference type="AlphaFoldDB" id="A0A1F7SNQ8"/>
<dbReference type="EMBL" id="MGDI01000001">
    <property type="protein sequence ID" value="OGL55393.1"/>
    <property type="molecule type" value="Genomic_DNA"/>
</dbReference>
<keyword evidence="1" id="KW-0732">Signal</keyword>
<feature type="domain" description="M23ase beta-sheet core" evidence="3">
    <location>
        <begin position="304"/>
        <end position="390"/>
    </location>
</feature>
<accession>A0A1F7SNQ8</accession>
<evidence type="ECO:0000256" key="1">
    <source>
        <dbReference type="ARBA" id="ARBA00022729"/>
    </source>
</evidence>
<reference evidence="4 5" key="1">
    <citation type="journal article" date="2016" name="Nat. Commun.">
        <title>Thousands of microbial genomes shed light on interconnected biogeochemical processes in an aquifer system.</title>
        <authorList>
            <person name="Anantharaman K."/>
            <person name="Brown C.T."/>
            <person name="Hug L.A."/>
            <person name="Sharon I."/>
            <person name="Castelle C.J."/>
            <person name="Probst A.J."/>
            <person name="Thomas B.C."/>
            <person name="Singh A."/>
            <person name="Wilkins M.J."/>
            <person name="Karaoz U."/>
            <person name="Brodie E.L."/>
            <person name="Williams K.H."/>
            <person name="Hubbard S.S."/>
            <person name="Banfield J.F."/>
        </authorList>
    </citation>
    <scope>NUCLEOTIDE SEQUENCE [LARGE SCALE GENOMIC DNA]</scope>
</reference>
<dbReference type="InterPro" id="IPR011055">
    <property type="entry name" value="Dup_hybrid_motif"/>
</dbReference>
<keyword evidence="2" id="KW-0175">Coiled coil</keyword>
<dbReference type="STRING" id="1817883.A3G31_01105"/>
<feature type="coiled-coil region" evidence="2">
    <location>
        <begin position="34"/>
        <end position="124"/>
    </location>
</feature>
<protein>
    <recommendedName>
        <fullName evidence="3">M23ase beta-sheet core domain-containing protein</fullName>
    </recommendedName>
</protein>
<dbReference type="Proteomes" id="UP000178082">
    <property type="component" value="Unassembled WGS sequence"/>
</dbReference>
<dbReference type="InterPro" id="IPR050570">
    <property type="entry name" value="Cell_wall_metabolism_enzyme"/>
</dbReference>
<gene>
    <name evidence="4" type="ORF">A3G31_01105</name>
</gene>
<organism evidence="4 5">
    <name type="scientific">Candidatus Schekmanbacteria bacterium RIFCSPLOWO2_12_FULL_38_15</name>
    <dbReference type="NCBI Taxonomy" id="1817883"/>
    <lineage>
        <taxon>Bacteria</taxon>
        <taxon>Candidatus Schekmaniibacteriota</taxon>
    </lineage>
</organism>
<evidence type="ECO:0000313" key="5">
    <source>
        <dbReference type="Proteomes" id="UP000178082"/>
    </source>
</evidence>
<proteinExistence type="predicted"/>
<evidence type="ECO:0000259" key="3">
    <source>
        <dbReference type="Pfam" id="PF01551"/>
    </source>
</evidence>
<comment type="caution">
    <text evidence="4">The sequence shown here is derived from an EMBL/GenBank/DDBJ whole genome shotgun (WGS) entry which is preliminary data.</text>
</comment>
<dbReference type="Gene3D" id="6.10.250.3150">
    <property type="match status" value="1"/>
</dbReference>
<dbReference type="Gene3D" id="2.70.70.10">
    <property type="entry name" value="Glucose Permease (Domain IIA)"/>
    <property type="match status" value="1"/>
</dbReference>
<dbReference type="InterPro" id="IPR016047">
    <property type="entry name" value="M23ase_b-sheet_dom"/>
</dbReference>
<name>A0A1F7SNQ8_9BACT</name>
<evidence type="ECO:0000256" key="2">
    <source>
        <dbReference type="SAM" id="Coils"/>
    </source>
</evidence>
<feature type="coiled-coil region" evidence="2">
    <location>
        <begin position="171"/>
        <end position="254"/>
    </location>
</feature>
<evidence type="ECO:0000313" key="4">
    <source>
        <dbReference type="EMBL" id="OGL55393.1"/>
    </source>
</evidence>
<dbReference type="PANTHER" id="PTHR21666:SF289">
    <property type="entry name" value="L-ALA--D-GLU ENDOPEPTIDASE"/>
    <property type="match status" value="1"/>
</dbReference>
<dbReference type="CDD" id="cd12797">
    <property type="entry name" value="M23_peptidase"/>
    <property type="match status" value="1"/>
</dbReference>
<sequence length="397" mass="45836">MLIRTCTKWLLPLLVFSFFFFIVEAKYSLLYSSSEDIEKNISESQKKLNDYNKKLLLEKSKLEKLKENKADILYGIEKLNNLIAARKKELETYKKEYEKNLLLLNELQEKIDQQAGRLSSARERLGKKLRAVYKNGMFRRMEIIYNSKNYLDLIRKIKLLQIISKNDAGLIEAFKDGIRELEETKKNLTDSKNKSLEIVEKIKTAEKEILMRKSEKERLLAEINSDEKRRTASLEKLENDSKNLQDLVKNLLKKKTSSQEIAKGKKNLGKLKTVKGSLPWPVQGRIIKLFGKQLNQELNTYLYNRGITISVESERKFTSIFAGTILFADNFSGYGKLIIIDHGSSLYSVYGNAGEIYAGVGEKATQGKILGKVDGELYFEIRYRGSPQDPLMWLKKE</sequence>
<dbReference type="SUPFAM" id="SSF51261">
    <property type="entry name" value="Duplicated hybrid motif"/>
    <property type="match status" value="1"/>
</dbReference>
<dbReference type="Pfam" id="PF01551">
    <property type="entry name" value="Peptidase_M23"/>
    <property type="match status" value="1"/>
</dbReference>
<dbReference type="GO" id="GO:0004222">
    <property type="term" value="F:metalloendopeptidase activity"/>
    <property type="evidence" value="ECO:0007669"/>
    <property type="project" value="TreeGrafter"/>
</dbReference>